<evidence type="ECO:0000256" key="11">
    <source>
        <dbReference type="HAMAP-Rule" id="MF_01117"/>
    </source>
</evidence>
<evidence type="ECO:0000313" key="13">
    <source>
        <dbReference type="Proteomes" id="UP000199259"/>
    </source>
</evidence>
<keyword evidence="6 11" id="KW-1133">Transmembrane helix</keyword>
<dbReference type="HAMAP" id="MF_01117">
    <property type="entry name" value="CDP_archaeol_synth"/>
    <property type="match status" value="1"/>
</dbReference>
<evidence type="ECO:0000256" key="9">
    <source>
        <dbReference type="ARBA" id="ARBA00023209"/>
    </source>
</evidence>
<dbReference type="PANTHER" id="PTHR39650">
    <property type="entry name" value="CDP-ARCHAEOL SYNTHASE"/>
    <property type="match status" value="1"/>
</dbReference>
<evidence type="ECO:0000256" key="5">
    <source>
        <dbReference type="ARBA" id="ARBA00022842"/>
    </source>
</evidence>
<dbReference type="NCBIfam" id="NF003114">
    <property type="entry name" value="PRK04032.1"/>
    <property type="match status" value="1"/>
</dbReference>
<evidence type="ECO:0000256" key="1">
    <source>
        <dbReference type="ARBA" id="ARBA00022475"/>
    </source>
</evidence>
<dbReference type="PANTHER" id="PTHR39650:SF1">
    <property type="entry name" value="CDP-ARCHAEOL SYNTHASE"/>
    <property type="match status" value="1"/>
</dbReference>
<name>A0A7Z7B0V9_9EURY</name>
<sequence length="185" mass="20177">MIEIIITAVWLMLPAYLPNSMAAVFGGGRPIDGGRTMSDGRRMLGDGKTWRGLIAGTVCGMLLGMLQMYYLSRSSSIFGVELPSFGEGMGALLVIFTLAFGSLLGDMSMSYFKRRMGYKRGAALPGVDQLDFVMGAWLLTLITSPAWFLGNFTSSIVLTLLIITPLLHFVTNVIGYFIGVKNEPW</sequence>
<dbReference type="Pfam" id="PF01864">
    <property type="entry name" value="CarS-like"/>
    <property type="match status" value="1"/>
</dbReference>
<proteinExistence type="inferred from homology"/>
<feature type="transmembrane region" description="Helical" evidence="11">
    <location>
        <begin position="156"/>
        <end position="179"/>
    </location>
</feature>
<keyword evidence="8 11" id="KW-0472">Membrane</keyword>
<dbReference type="InterPro" id="IPR002726">
    <property type="entry name" value="CarS_archaea"/>
</dbReference>
<comment type="similarity">
    <text evidence="11">Belongs to the CDP-archaeol synthase family.</text>
</comment>
<dbReference type="OrthoDB" id="45383at2157"/>
<keyword evidence="1 11" id="KW-1003">Cell membrane</keyword>
<comment type="pathway">
    <text evidence="11">Membrane lipid metabolism; glycerophospholipid metabolism.</text>
</comment>
<comment type="function">
    <text evidence="11">Catalyzes the formation of CDP-2,3-bis-(O-geranylgeranyl)-sn-glycerol (CDP-archaeol) from 2,3-bis-(O-geranylgeranyl)-sn-glycerol 1-phosphate (DGGGP) and CTP. This reaction is the third ether-bond-formation step in the biosynthesis of archaeal membrane lipids.</text>
</comment>
<feature type="transmembrane region" description="Helical" evidence="11">
    <location>
        <begin position="49"/>
        <end position="70"/>
    </location>
</feature>
<evidence type="ECO:0000256" key="6">
    <source>
        <dbReference type="ARBA" id="ARBA00022989"/>
    </source>
</evidence>
<gene>
    <name evidence="11" type="primary">carS</name>
    <name evidence="12" type="ORF">SAMN04488589_0979</name>
</gene>
<dbReference type="EC" id="2.7.7.67" evidence="11"/>
<keyword evidence="4 11" id="KW-0812">Transmembrane</keyword>
<feature type="transmembrane region" description="Helical" evidence="11">
    <location>
        <begin position="132"/>
        <end position="150"/>
    </location>
</feature>
<dbReference type="EMBL" id="FNCA01000003">
    <property type="protein sequence ID" value="SDF63846.1"/>
    <property type="molecule type" value="Genomic_DNA"/>
</dbReference>
<evidence type="ECO:0000256" key="10">
    <source>
        <dbReference type="ARBA" id="ARBA00023264"/>
    </source>
</evidence>
<feature type="transmembrane region" description="Helical" evidence="11">
    <location>
        <begin position="6"/>
        <end position="28"/>
    </location>
</feature>
<accession>A0A7Z7B0V9</accession>
<feature type="transmembrane region" description="Helical" evidence="11">
    <location>
        <begin position="90"/>
        <end position="112"/>
    </location>
</feature>
<evidence type="ECO:0000256" key="7">
    <source>
        <dbReference type="ARBA" id="ARBA00023098"/>
    </source>
</evidence>
<keyword evidence="13" id="KW-1185">Reference proteome</keyword>
<evidence type="ECO:0000256" key="4">
    <source>
        <dbReference type="ARBA" id="ARBA00022692"/>
    </source>
</evidence>
<evidence type="ECO:0000313" key="12">
    <source>
        <dbReference type="EMBL" id="SDF63846.1"/>
    </source>
</evidence>
<dbReference type="AlphaFoldDB" id="A0A7Z7B0V9"/>
<organism evidence="12 13">
    <name type="scientific">Methanolobus vulcani</name>
    <dbReference type="NCBI Taxonomy" id="38026"/>
    <lineage>
        <taxon>Archaea</taxon>
        <taxon>Methanobacteriati</taxon>
        <taxon>Methanobacteriota</taxon>
        <taxon>Stenosarchaea group</taxon>
        <taxon>Methanomicrobia</taxon>
        <taxon>Methanosarcinales</taxon>
        <taxon>Methanosarcinaceae</taxon>
        <taxon>Methanolobus</taxon>
    </lineage>
</organism>
<dbReference type="InterPro" id="IPR032690">
    <property type="entry name" value="CarS"/>
</dbReference>
<reference evidence="12 13" key="1">
    <citation type="submission" date="2016-10" db="EMBL/GenBank/DDBJ databases">
        <authorList>
            <person name="Varghese N."/>
            <person name="Submissions S."/>
        </authorList>
    </citation>
    <scope>NUCLEOTIDE SEQUENCE [LARGE SCALE GENOMIC DNA]</scope>
    <source>
        <strain evidence="12 13">PL 12/M</strain>
    </source>
</reference>
<protein>
    <recommendedName>
        <fullName evidence="11">CDP-archaeol synthase</fullName>
        <ecNumber evidence="11">2.7.7.67</ecNumber>
    </recommendedName>
    <alternativeName>
        <fullName evidence="11">CDP-2,3-bis-(O-geranylgeranyl)-sn-glycerol synthase</fullName>
    </alternativeName>
</protein>
<dbReference type="UniPathway" id="UPA00940"/>
<dbReference type="GO" id="GO:0046474">
    <property type="term" value="P:glycerophospholipid biosynthetic process"/>
    <property type="evidence" value="ECO:0007669"/>
    <property type="project" value="UniProtKB-UniRule"/>
</dbReference>
<dbReference type="Proteomes" id="UP000199259">
    <property type="component" value="Unassembled WGS sequence"/>
</dbReference>
<comment type="caution">
    <text evidence="12">The sequence shown here is derived from an EMBL/GenBank/DDBJ whole genome shotgun (WGS) entry which is preliminary data.</text>
</comment>
<dbReference type="GO" id="GO:0043338">
    <property type="term" value="F:CDP-2,3-bis-(O-geranylgeranyl)-sn-glycerol synthase activity"/>
    <property type="evidence" value="ECO:0007669"/>
    <property type="project" value="UniProtKB-EC"/>
</dbReference>
<comment type="subcellular location">
    <subcellularLocation>
        <location evidence="11">Cell membrane</location>
        <topology evidence="11">Multi-pass membrane protein</topology>
    </subcellularLocation>
</comment>
<evidence type="ECO:0000256" key="2">
    <source>
        <dbReference type="ARBA" id="ARBA00022516"/>
    </source>
</evidence>
<comment type="cofactor">
    <cofactor evidence="11">
        <name>Mg(2+)</name>
        <dbReference type="ChEBI" id="CHEBI:18420"/>
    </cofactor>
</comment>
<keyword evidence="9 11" id="KW-0594">Phospholipid biosynthesis</keyword>
<dbReference type="GO" id="GO:0005886">
    <property type="term" value="C:plasma membrane"/>
    <property type="evidence" value="ECO:0007669"/>
    <property type="project" value="UniProtKB-SubCell"/>
</dbReference>
<keyword evidence="5 11" id="KW-0460">Magnesium</keyword>
<keyword evidence="10 11" id="KW-1208">Phospholipid metabolism</keyword>
<keyword evidence="2 11" id="KW-0444">Lipid biosynthesis</keyword>
<evidence type="ECO:0000256" key="8">
    <source>
        <dbReference type="ARBA" id="ARBA00023136"/>
    </source>
</evidence>
<comment type="catalytic activity">
    <reaction evidence="11">
        <text>2,3-bis-O-(geranylgeranyl)-sn-glycerol 1-phosphate + CTP + H(+) = CDP-2,3-bis-O-(geranylgeranyl)-sn-glycerol + diphosphate</text>
        <dbReference type="Rhea" id="RHEA:25690"/>
        <dbReference type="ChEBI" id="CHEBI:15378"/>
        <dbReference type="ChEBI" id="CHEBI:33019"/>
        <dbReference type="ChEBI" id="CHEBI:37563"/>
        <dbReference type="ChEBI" id="CHEBI:58837"/>
        <dbReference type="ChEBI" id="CHEBI:58838"/>
        <dbReference type="EC" id="2.7.7.67"/>
    </reaction>
</comment>
<keyword evidence="7 11" id="KW-0443">Lipid metabolism</keyword>
<evidence type="ECO:0000256" key="3">
    <source>
        <dbReference type="ARBA" id="ARBA00022679"/>
    </source>
</evidence>
<keyword evidence="3 11" id="KW-0808">Transferase</keyword>